<protein>
    <submittedName>
        <fullName evidence="1">Uncharacterized protein</fullName>
    </submittedName>
</protein>
<name>A0A699K180_TANCI</name>
<dbReference type="AlphaFoldDB" id="A0A699K180"/>
<evidence type="ECO:0000313" key="1">
    <source>
        <dbReference type="EMBL" id="GFA70552.1"/>
    </source>
</evidence>
<proteinExistence type="predicted"/>
<feature type="non-terminal residue" evidence="1">
    <location>
        <position position="1"/>
    </location>
</feature>
<organism evidence="1">
    <name type="scientific">Tanacetum cinerariifolium</name>
    <name type="common">Dalmatian daisy</name>
    <name type="synonym">Chrysanthemum cinerariifolium</name>
    <dbReference type="NCBI Taxonomy" id="118510"/>
    <lineage>
        <taxon>Eukaryota</taxon>
        <taxon>Viridiplantae</taxon>
        <taxon>Streptophyta</taxon>
        <taxon>Embryophyta</taxon>
        <taxon>Tracheophyta</taxon>
        <taxon>Spermatophyta</taxon>
        <taxon>Magnoliopsida</taxon>
        <taxon>eudicotyledons</taxon>
        <taxon>Gunneridae</taxon>
        <taxon>Pentapetalae</taxon>
        <taxon>asterids</taxon>
        <taxon>campanulids</taxon>
        <taxon>Asterales</taxon>
        <taxon>Asteraceae</taxon>
        <taxon>Asteroideae</taxon>
        <taxon>Anthemideae</taxon>
        <taxon>Anthemidinae</taxon>
        <taxon>Tanacetum</taxon>
    </lineage>
</organism>
<accession>A0A699K180</accession>
<sequence length="76" mass="8765">KEGARAVLGNAIRIAPRDKLLSLENVKADLLCCHLLLLHFLFQEWVDVLNGESHSNENYEVLRERVEIIMRVVKLL</sequence>
<comment type="caution">
    <text evidence="1">The sequence shown here is derived from an EMBL/GenBank/DDBJ whole genome shotgun (WGS) entry which is preliminary data.</text>
</comment>
<dbReference type="EMBL" id="BKCJ010472330">
    <property type="protein sequence ID" value="GFA70552.1"/>
    <property type="molecule type" value="Genomic_DNA"/>
</dbReference>
<gene>
    <name evidence="1" type="ORF">Tci_642524</name>
</gene>
<reference evidence="1" key="1">
    <citation type="journal article" date="2019" name="Sci. Rep.">
        <title>Draft genome of Tanacetum cinerariifolium, the natural source of mosquito coil.</title>
        <authorList>
            <person name="Yamashiro T."/>
            <person name="Shiraishi A."/>
            <person name="Satake H."/>
            <person name="Nakayama K."/>
        </authorList>
    </citation>
    <scope>NUCLEOTIDE SEQUENCE</scope>
</reference>